<dbReference type="InterPro" id="IPR036397">
    <property type="entry name" value="RNaseH_sf"/>
</dbReference>
<dbReference type="RefSeq" id="XP_013326684.1">
    <property type="nucleotide sequence ID" value="XM_013471230.1"/>
</dbReference>
<dbReference type="AlphaFoldDB" id="A0A0F4YP72"/>
<dbReference type="GeneID" id="25318244"/>
<name>A0A0F4YP72_RASE3</name>
<dbReference type="GO" id="GO:0003676">
    <property type="term" value="F:nucleic acid binding"/>
    <property type="evidence" value="ECO:0007669"/>
    <property type="project" value="InterPro"/>
</dbReference>
<gene>
    <name evidence="1" type="ORF">T310_5922</name>
</gene>
<evidence type="ECO:0000313" key="1">
    <source>
        <dbReference type="EMBL" id="KKA20072.1"/>
    </source>
</evidence>
<protein>
    <submittedName>
        <fullName evidence="1">Uncharacterized protein</fullName>
    </submittedName>
</protein>
<keyword evidence="2" id="KW-1185">Reference proteome</keyword>
<reference evidence="1 2" key="1">
    <citation type="submission" date="2015-04" db="EMBL/GenBank/DDBJ databases">
        <authorList>
            <person name="Heijne W.H."/>
            <person name="Fedorova N.D."/>
            <person name="Nierman W.C."/>
            <person name="Vollebregt A.W."/>
            <person name="Zhao Z."/>
            <person name="Wu L."/>
            <person name="Kumar M."/>
            <person name="Stam H."/>
            <person name="van den Berg M.A."/>
            <person name="Pel H.J."/>
        </authorList>
    </citation>
    <scope>NUCLEOTIDE SEQUENCE [LARGE SCALE GENOMIC DNA]</scope>
    <source>
        <strain evidence="1 2">CBS 393.64</strain>
    </source>
</reference>
<sequence length="102" mass="11373">PPSLSIDDYGWTQRVTALKTQGQQTTIQWVPGHHSIKGNKKANQVAKRAAGKPLQNESRELSMAYTHRACTEAIKACKQRWLVKALGCRTQAAQRTYRAQPG</sequence>
<dbReference type="Gene3D" id="3.30.420.10">
    <property type="entry name" value="Ribonuclease H-like superfamily/Ribonuclease H"/>
    <property type="match status" value="1"/>
</dbReference>
<dbReference type="InterPro" id="IPR012337">
    <property type="entry name" value="RNaseH-like_sf"/>
</dbReference>
<organism evidence="1 2">
    <name type="scientific">Rasamsonia emersonii (strain ATCC 16479 / CBS 393.64 / IMI 116815)</name>
    <dbReference type="NCBI Taxonomy" id="1408163"/>
    <lineage>
        <taxon>Eukaryota</taxon>
        <taxon>Fungi</taxon>
        <taxon>Dikarya</taxon>
        <taxon>Ascomycota</taxon>
        <taxon>Pezizomycotina</taxon>
        <taxon>Eurotiomycetes</taxon>
        <taxon>Eurotiomycetidae</taxon>
        <taxon>Eurotiales</taxon>
        <taxon>Trichocomaceae</taxon>
        <taxon>Rasamsonia</taxon>
    </lineage>
</organism>
<comment type="caution">
    <text evidence="1">The sequence shown here is derived from an EMBL/GenBank/DDBJ whole genome shotgun (WGS) entry which is preliminary data.</text>
</comment>
<dbReference type="OrthoDB" id="4821037at2759"/>
<dbReference type="SUPFAM" id="SSF53098">
    <property type="entry name" value="Ribonuclease H-like"/>
    <property type="match status" value="1"/>
</dbReference>
<dbReference type="EMBL" id="LASV01000292">
    <property type="protein sequence ID" value="KKA20072.1"/>
    <property type="molecule type" value="Genomic_DNA"/>
</dbReference>
<feature type="non-terminal residue" evidence="1">
    <location>
        <position position="1"/>
    </location>
</feature>
<evidence type="ECO:0000313" key="2">
    <source>
        <dbReference type="Proteomes" id="UP000053958"/>
    </source>
</evidence>
<proteinExistence type="predicted"/>
<dbReference type="Proteomes" id="UP000053958">
    <property type="component" value="Unassembled WGS sequence"/>
</dbReference>
<accession>A0A0F4YP72</accession>